<organism evidence="2 3">
    <name type="scientific">Strigamia maritima</name>
    <name type="common">European centipede</name>
    <name type="synonym">Geophilus maritimus</name>
    <dbReference type="NCBI Taxonomy" id="126957"/>
    <lineage>
        <taxon>Eukaryota</taxon>
        <taxon>Metazoa</taxon>
        <taxon>Ecdysozoa</taxon>
        <taxon>Arthropoda</taxon>
        <taxon>Myriapoda</taxon>
        <taxon>Chilopoda</taxon>
        <taxon>Pleurostigmophora</taxon>
        <taxon>Geophilomorpha</taxon>
        <taxon>Linotaeniidae</taxon>
        <taxon>Strigamia</taxon>
    </lineage>
</organism>
<protein>
    <recommendedName>
        <fullName evidence="1">BTB domain-containing protein</fullName>
    </recommendedName>
</protein>
<dbReference type="Proteomes" id="UP000014500">
    <property type="component" value="Unassembled WGS sequence"/>
</dbReference>
<dbReference type="EMBL" id="JH430255">
    <property type="status" value="NOT_ANNOTATED_CDS"/>
    <property type="molecule type" value="Genomic_DNA"/>
</dbReference>
<accession>T1IJE2</accession>
<dbReference type="SMART" id="SM00225">
    <property type="entry name" value="BTB"/>
    <property type="match status" value="1"/>
</dbReference>
<dbReference type="InterPro" id="IPR011333">
    <property type="entry name" value="SKP1/BTB/POZ_sf"/>
</dbReference>
<dbReference type="CDD" id="cd18186">
    <property type="entry name" value="BTB_POZ_ZBTB_KLHL-like"/>
    <property type="match status" value="1"/>
</dbReference>
<evidence type="ECO:0000259" key="1">
    <source>
        <dbReference type="PROSITE" id="PS50097"/>
    </source>
</evidence>
<dbReference type="InterPro" id="IPR000210">
    <property type="entry name" value="BTB/POZ_dom"/>
</dbReference>
<dbReference type="eggNOG" id="KOG4441">
    <property type="taxonomic scope" value="Eukaryota"/>
</dbReference>
<dbReference type="Gene3D" id="3.30.710.10">
    <property type="entry name" value="Potassium Channel Kv1.1, Chain A"/>
    <property type="match status" value="1"/>
</dbReference>
<reference evidence="2" key="2">
    <citation type="submission" date="2015-02" db="UniProtKB">
        <authorList>
            <consortium name="EnsemblMetazoa"/>
        </authorList>
    </citation>
    <scope>IDENTIFICATION</scope>
</reference>
<evidence type="ECO:0000313" key="3">
    <source>
        <dbReference type="Proteomes" id="UP000014500"/>
    </source>
</evidence>
<dbReference type="STRING" id="126957.T1IJE2"/>
<reference evidence="3" key="1">
    <citation type="submission" date="2011-05" db="EMBL/GenBank/DDBJ databases">
        <authorList>
            <person name="Richards S.R."/>
            <person name="Qu J."/>
            <person name="Jiang H."/>
            <person name="Jhangiani S.N."/>
            <person name="Agravi P."/>
            <person name="Goodspeed R."/>
            <person name="Gross S."/>
            <person name="Mandapat C."/>
            <person name="Jackson L."/>
            <person name="Mathew T."/>
            <person name="Pu L."/>
            <person name="Thornton R."/>
            <person name="Saada N."/>
            <person name="Wilczek-Boney K.B."/>
            <person name="Lee S."/>
            <person name="Kovar C."/>
            <person name="Wu Y."/>
            <person name="Scherer S.E."/>
            <person name="Worley K.C."/>
            <person name="Muzny D.M."/>
            <person name="Gibbs R."/>
        </authorList>
    </citation>
    <scope>NUCLEOTIDE SEQUENCE</scope>
    <source>
        <strain evidence="3">Brora</strain>
    </source>
</reference>
<dbReference type="PhylomeDB" id="T1IJE2"/>
<proteinExistence type="predicted"/>
<dbReference type="AlphaFoldDB" id="T1IJE2"/>
<dbReference type="SUPFAM" id="SSF54695">
    <property type="entry name" value="POZ domain"/>
    <property type="match status" value="1"/>
</dbReference>
<sequence length="184" mass="21524">MAEKIAASQNSKLENLNELRKREINTDVEIICKNGTVIAHRIVLMSSCLYFDCMFSTEMIEKHSGRVKLTKCTKETIETVVEFLYTDRLPLLTERDIRSLINLVQTCHMMQIEVLLDHCWDSLVAKGLSVNFFQLWKFAIKYDLKNNRRITGFVLDHFWEIAEHKNMIDFTENEVIKLMECLGS</sequence>
<keyword evidence="3" id="KW-1185">Reference proteome</keyword>
<evidence type="ECO:0000313" key="2">
    <source>
        <dbReference type="EnsemblMetazoa" id="SMAR001005-PA"/>
    </source>
</evidence>
<feature type="domain" description="BTB" evidence="1">
    <location>
        <begin position="26"/>
        <end position="93"/>
    </location>
</feature>
<name>T1IJE2_STRMM</name>
<dbReference type="OMA" id="ENCFTIQ"/>
<dbReference type="PANTHER" id="PTHR45632">
    <property type="entry name" value="LD33804P"/>
    <property type="match status" value="1"/>
</dbReference>
<dbReference type="HOGENOM" id="CLU_004253_11_1_1"/>
<dbReference type="Pfam" id="PF00651">
    <property type="entry name" value="BTB"/>
    <property type="match status" value="1"/>
</dbReference>
<dbReference type="EnsemblMetazoa" id="SMAR001005-RA">
    <property type="protein sequence ID" value="SMAR001005-PA"/>
    <property type="gene ID" value="SMAR001005"/>
</dbReference>
<dbReference type="PROSITE" id="PS50097">
    <property type="entry name" value="BTB"/>
    <property type="match status" value="1"/>
</dbReference>